<dbReference type="InterPro" id="IPR050109">
    <property type="entry name" value="HTH-type_TetR-like_transc_reg"/>
</dbReference>
<comment type="caution">
    <text evidence="4">The sequence shown here is derived from an EMBL/GenBank/DDBJ whole genome shotgun (WGS) entry which is preliminary data.</text>
</comment>
<dbReference type="EMBL" id="JACHFQ010000003">
    <property type="protein sequence ID" value="MBB5225798.1"/>
    <property type="molecule type" value="Genomic_DNA"/>
</dbReference>
<accession>A0A7W8LLX8</accession>
<evidence type="ECO:0000256" key="2">
    <source>
        <dbReference type="PROSITE-ProRule" id="PRU00335"/>
    </source>
</evidence>
<dbReference type="PROSITE" id="PS50977">
    <property type="entry name" value="HTH_TETR_2"/>
    <property type="match status" value="1"/>
</dbReference>
<gene>
    <name evidence="4" type="ORF">HNP76_001155</name>
</gene>
<name>A0A7W8LLX8_9SPIR</name>
<dbReference type="AlphaFoldDB" id="A0A7W8LLX8"/>
<dbReference type="Proteomes" id="UP000518887">
    <property type="component" value="Unassembled WGS sequence"/>
</dbReference>
<protein>
    <submittedName>
        <fullName evidence="4">AcrR family transcriptional regulator</fullName>
    </submittedName>
</protein>
<dbReference type="Gene3D" id="1.10.357.10">
    <property type="entry name" value="Tetracycline Repressor, domain 2"/>
    <property type="match status" value="1"/>
</dbReference>
<dbReference type="InterPro" id="IPR001647">
    <property type="entry name" value="HTH_TetR"/>
</dbReference>
<dbReference type="InterPro" id="IPR023772">
    <property type="entry name" value="DNA-bd_HTH_TetR-type_CS"/>
</dbReference>
<keyword evidence="5" id="KW-1185">Reference proteome</keyword>
<keyword evidence="1 2" id="KW-0238">DNA-binding</keyword>
<evidence type="ECO:0000259" key="3">
    <source>
        <dbReference type="PROSITE" id="PS50977"/>
    </source>
</evidence>
<feature type="DNA-binding region" description="H-T-H motif" evidence="2">
    <location>
        <begin position="41"/>
        <end position="60"/>
    </location>
</feature>
<evidence type="ECO:0000256" key="1">
    <source>
        <dbReference type="ARBA" id="ARBA00023125"/>
    </source>
</evidence>
<dbReference type="SUPFAM" id="SSF46689">
    <property type="entry name" value="Homeodomain-like"/>
    <property type="match status" value="1"/>
</dbReference>
<sequence length="230" mass="26045">MNGQVSEKKNETRKEKKDGRIQSIIECTFGLFADNGIENISMNDIAAEAKIGVASLYRYFQTKEELAIEVAIYAWNLETAVFNEVFTSEKFDSLTGFEQMRELLEIFADALVTQRSFFSFVYYFDSFIKKEKVSPEKLREYEKTIVVTSEIVVKALEKGISDGSISFSGSKNEVLAASTTQEMFTTMMHSLFCLAQKLSISGELLNMDRSVAARKQIEILINIILVALRN</sequence>
<dbReference type="PRINTS" id="PR00455">
    <property type="entry name" value="HTHTETR"/>
</dbReference>
<dbReference type="Pfam" id="PF00440">
    <property type="entry name" value="TetR_N"/>
    <property type="match status" value="1"/>
</dbReference>
<evidence type="ECO:0000313" key="4">
    <source>
        <dbReference type="EMBL" id="MBB5225798.1"/>
    </source>
</evidence>
<dbReference type="PANTHER" id="PTHR30055">
    <property type="entry name" value="HTH-TYPE TRANSCRIPTIONAL REGULATOR RUTR"/>
    <property type="match status" value="1"/>
</dbReference>
<dbReference type="GO" id="GO:0003677">
    <property type="term" value="F:DNA binding"/>
    <property type="evidence" value="ECO:0007669"/>
    <property type="project" value="UniProtKB-UniRule"/>
</dbReference>
<proteinExistence type="predicted"/>
<dbReference type="InterPro" id="IPR009057">
    <property type="entry name" value="Homeodomain-like_sf"/>
</dbReference>
<dbReference type="PROSITE" id="PS01081">
    <property type="entry name" value="HTH_TETR_1"/>
    <property type="match status" value="1"/>
</dbReference>
<reference evidence="4 5" key="1">
    <citation type="submission" date="2020-08" db="EMBL/GenBank/DDBJ databases">
        <title>Genomic Encyclopedia of Type Strains, Phase IV (KMG-IV): sequencing the most valuable type-strain genomes for metagenomic binning, comparative biology and taxonomic classification.</title>
        <authorList>
            <person name="Goeker M."/>
        </authorList>
    </citation>
    <scope>NUCLEOTIDE SEQUENCE [LARGE SCALE GENOMIC DNA]</scope>
    <source>
        <strain evidence="4 5">DSM 103462</strain>
    </source>
</reference>
<feature type="domain" description="HTH tetR-type" evidence="3">
    <location>
        <begin position="18"/>
        <end position="78"/>
    </location>
</feature>
<evidence type="ECO:0000313" key="5">
    <source>
        <dbReference type="Proteomes" id="UP000518887"/>
    </source>
</evidence>
<organism evidence="4 5">
    <name type="scientific">Treponema ruminis</name>
    <dbReference type="NCBI Taxonomy" id="744515"/>
    <lineage>
        <taxon>Bacteria</taxon>
        <taxon>Pseudomonadati</taxon>
        <taxon>Spirochaetota</taxon>
        <taxon>Spirochaetia</taxon>
        <taxon>Spirochaetales</taxon>
        <taxon>Treponemataceae</taxon>
        <taxon>Treponema</taxon>
    </lineage>
</organism>
<dbReference type="RefSeq" id="WP_184658425.1">
    <property type="nucleotide sequence ID" value="NZ_CP031518.1"/>
</dbReference>